<dbReference type="Pfam" id="PF07378">
    <property type="entry name" value="FlbT"/>
    <property type="match status" value="1"/>
</dbReference>
<dbReference type="GO" id="GO:0006402">
    <property type="term" value="P:mRNA catabolic process"/>
    <property type="evidence" value="ECO:0007669"/>
    <property type="project" value="InterPro"/>
</dbReference>
<dbReference type="InterPro" id="IPR009967">
    <property type="entry name" value="Flagellum_FlbT"/>
</dbReference>
<dbReference type="GO" id="GO:0048027">
    <property type="term" value="F:mRNA 5'-UTR binding"/>
    <property type="evidence" value="ECO:0007669"/>
    <property type="project" value="InterPro"/>
</dbReference>
<organism evidence="2">
    <name type="scientific">hydrothermal vent metagenome</name>
    <dbReference type="NCBI Taxonomy" id="652676"/>
    <lineage>
        <taxon>unclassified sequences</taxon>
        <taxon>metagenomes</taxon>
        <taxon>ecological metagenomes</taxon>
    </lineage>
</organism>
<gene>
    <name evidence="2" type="ORF">MNBD_ALPHA05-2026</name>
</gene>
<proteinExistence type="predicted"/>
<protein>
    <recommendedName>
        <fullName evidence="3">Flagellum biosynthesis repressor protein FlbT</fullName>
    </recommendedName>
</protein>
<evidence type="ECO:0000256" key="1">
    <source>
        <dbReference type="ARBA" id="ARBA00022884"/>
    </source>
</evidence>
<keyword evidence="1" id="KW-0694">RNA-binding</keyword>
<sequence length="146" mass="16498">MSGGLVIRLRPHEKFLVNGVVLENGEKRAKLRIKSQDANLLRLRDALHPNEATTPVKKLYYVAQLIVTGDIEPDEGATELISGLNALYDALPEKECRDIIDQTQKHLNNKAFYQVMRSLKALFPHEEKLLLIARANELRQLGESEA</sequence>
<reference evidence="2" key="1">
    <citation type="submission" date="2018-06" db="EMBL/GenBank/DDBJ databases">
        <authorList>
            <person name="Zhirakovskaya E."/>
        </authorList>
    </citation>
    <scope>NUCLEOTIDE SEQUENCE</scope>
</reference>
<dbReference type="EMBL" id="UOEH01000081">
    <property type="protein sequence ID" value="VAV92102.1"/>
    <property type="molecule type" value="Genomic_DNA"/>
</dbReference>
<name>A0A3B0RK04_9ZZZZ</name>
<evidence type="ECO:0008006" key="3">
    <source>
        <dbReference type="Google" id="ProtNLM"/>
    </source>
</evidence>
<dbReference type="GO" id="GO:1902209">
    <property type="term" value="P:negative regulation of bacterial-type flagellum assembly"/>
    <property type="evidence" value="ECO:0007669"/>
    <property type="project" value="InterPro"/>
</dbReference>
<dbReference type="AlphaFoldDB" id="A0A3B0RK04"/>
<accession>A0A3B0RK04</accession>
<evidence type="ECO:0000313" key="2">
    <source>
        <dbReference type="EMBL" id="VAV92102.1"/>
    </source>
</evidence>